<reference evidence="1" key="1">
    <citation type="submission" date="2021-02" db="EMBL/GenBank/DDBJ databases">
        <authorList>
            <consortium name="DOE Joint Genome Institute"/>
            <person name="Ahrendt S."/>
            <person name="Looney B.P."/>
            <person name="Miyauchi S."/>
            <person name="Morin E."/>
            <person name="Drula E."/>
            <person name="Courty P.E."/>
            <person name="Chicoki N."/>
            <person name="Fauchery L."/>
            <person name="Kohler A."/>
            <person name="Kuo A."/>
            <person name="Labutti K."/>
            <person name="Pangilinan J."/>
            <person name="Lipzen A."/>
            <person name="Riley R."/>
            <person name="Andreopoulos W."/>
            <person name="He G."/>
            <person name="Johnson J."/>
            <person name="Barry K.W."/>
            <person name="Grigoriev I.V."/>
            <person name="Nagy L."/>
            <person name="Hibbett D."/>
            <person name="Henrissat B."/>
            <person name="Matheny P.B."/>
            <person name="Labbe J."/>
            <person name="Martin F."/>
        </authorList>
    </citation>
    <scope>NUCLEOTIDE SEQUENCE</scope>
    <source>
        <strain evidence="1">FP105234-sp</strain>
    </source>
</reference>
<organism evidence="1 2">
    <name type="scientific">Auriscalpium vulgare</name>
    <dbReference type="NCBI Taxonomy" id="40419"/>
    <lineage>
        <taxon>Eukaryota</taxon>
        <taxon>Fungi</taxon>
        <taxon>Dikarya</taxon>
        <taxon>Basidiomycota</taxon>
        <taxon>Agaricomycotina</taxon>
        <taxon>Agaricomycetes</taxon>
        <taxon>Russulales</taxon>
        <taxon>Auriscalpiaceae</taxon>
        <taxon>Auriscalpium</taxon>
    </lineage>
</organism>
<dbReference type="Proteomes" id="UP000814033">
    <property type="component" value="Unassembled WGS sequence"/>
</dbReference>
<comment type="caution">
    <text evidence="1">The sequence shown here is derived from an EMBL/GenBank/DDBJ whole genome shotgun (WGS) entry which is preliminary data.</text>
</comment>
<evidence type="ECO:0000313" key="2">
    <source>
        <dbReference type="Proteomes" id="UP000814033"/>
    </source>
</evidence>
<sequence>MPPPRVIDLDLEDVELENSISPEDDLSELIASLNLSDLQPAKNPSGPAQRNGHNYRVREAGTATVIGPWYEAAARTQGVPGTAVKAFKASAPTTTAQRAPGGSSKQASETSTQRAAPSTSQAANAAGRAQGGPSSTGGPDDIGYTVYQGFIPGMYFNLPAKEAQVIGLNPSFYMKLPVWVLADKMRELYRKGRVVVRGSSIAEERHALLERQGYELVPAAKRCAVFRGFVPGLYTREEALEQVAFFDAPRWAEFATAFEAADRFREALQQGKVAALGDACAAERQQLFLAAANIPGGVPAPQPARVLEPRRSHPAADDDAADPDPALGRADPLHTGPWYAVFVGRAPGIYRSWPEAEEQVIHVSCAVHVSYATLTAARSAFRDARDQGRVRRHALPSRRRR</sequence>
<protein>
    <submittedName>
        <fullName evidence="1">Uncharacterized protein</fullName>
    </submittedName>
</protein>
<proteinExistence type="predicted"/>
<keyword evidence="2" id="KW-1185">Reference proteome</keyword>
<reference evidence="1" key="2">
    <citation type="journal article" date="2022" name="New Phytol.">
        <title>Evolutionary transition to the ectomycorrhizal habit in the genomes of a hyperdiverse lineage of mushroom-forming fungi.</title>
        <authorList>
            <person name="Looney B."/>
            <person name="Miyauchi S."/>
            <person name="Morin E."/>
            <person name="Drula E."/>
            <person name="Courty P.E."/>
            <person name="Kohler A."/>
            <person name="Kuo A."/>
            <person name="LaButti K."/>
            <person name="Pangilinan J."/>
            <person name="Lipzen A."/>
            <person name="Riley R."/>
            <person name="Andreopoulos W."/>
            <person name="He G."/>
            <person name="Johnson J."/>
            <person name="Nolan M."/>
            <person name="Tritt A."/>
            <person name="Barry K.W."/>
            <person name="Grigoriev I.V."/>
            <person name="Nagy L.G."/>
            <person name="Hibbett D."/>
            <person name="Henrissat B."/>
            <person name="Matheny P.B."/>
            <person name="Labbe J."/>
            <person name="Martin F.M."/>
        </authorList>
    </citation>
    <scope>NUCLEOTIDE SEQUENCE</scope>
    <source>
        <strain evidence="1">FP105234-sp</strain>
    </source>
</reference>
<evidence type="ECO:0000313" key="1">
    <source>
        <dbReference type="EMBL" id="KAI0038245.1"/>
    </source>
</evidence>
<gene>
    <name evidence="1" type="ORF">FA95DRAFT_1578321</name>
</gene>
<name>A0ACB8R2E3_9AGAM</name>
<accession>A0ACB8R2E3</accession>
<dbReference type="EMBL" id="MU276552">
    <property type="protein sequence ID" value="KAI0038245.1"/>
    <property type="molecule type" value="Genomic_DNA"/>
</dbReference>